<evidence type="ECO:0008006" key="3">
    <source>
        <dbReference type="Google" id="ProtNLM"/>
    </source>
</evidence>
<name>A0ABP0PH78_9DINO</name>
<sequence>AIGLQEDKMSDKTGAGAPDEVGGIKINWRDDNMESHYANIGTATANREEFFLLFGTHQHWRGDLKQTKNVDVDLAHRIVMSPFAAKRLAMILNQSVKAYEDQFGKIGLETLELPVLEPGKQAIRQLGDQLVILVPADPSTIAGFVLEATPPATQLKAIARNFARLAESGAITVQESPASGAALASRLLIRYLGGDSGRTSRQRLLEMGCDAITNSGLAEDVAIVVCQPGRQSALTLSAIRLEPMRDTIATLLKDWRGEAAVSQPVSPADLDADDPVREDMIILLDKAGA</sequence>
<feature type="non-terminal residue" evidence="1">
    <location>
        <position position="289"/>
    </location>
</feature>
<reference evidence="1 2" key="1">
    <citation type="submission" date="2024-02" db="EMBL/GenBank/DDBJ databases">
        <authorList>
            <person name="Chen Y."/>
            <person name="Shah S."/>
            <person name="Dougan E. K."/>
            <person name="Thang M."/>
            <person name="Chan C."/>
        </authorList>
    </citation>
    <scope>NUCLEOTIDE SEQUENCE [LARGE SCALE GENOMIC DNA]</scope>
</reference>
<proteinExistence type="predicted"/>
<dbReference type="Proteomes" id="UP001642464">
    <property type="component" value="Unassembled WGS sequence"/>
</dbReference>
<dbReference type="EMBL" id="CAXAMM010036156">
    <property type="protein sequence ID" value="CAK9075387.1"/>
    <property type="molecule type" value="Genomic_DNA"/>
</dbReference>
<evidence type="ECO:0000313" key="2">
    <source>
        <dbReference type="Proteomes" id="UP001642464"/>
    </source>
</evidence>
<gene>
    <name evidence="1" type="ORF">SCF082_LOCUS36548</name>
</gene>
<dbReference type="InterPro" id="IPR021857">
    <property type="entry name" value="DUF3467"/>
</dbReference>
<comment type="caution">
    <text evidence="1">The sequence shown here is derived from an EMBL/GenBank/DDBJ whole genome shotgun (WGS) entry which is preliminary data.</text>
</comment>
<dbReference type="Pfam" id="PF11950">
    <property type="entry name" value="DUF3467"/>
    <property type="match status" value="1"/>
</dbReference>
<accession>A0ABP0PH78</accession>
<organism evidence="1 2">
    <name type="scientific">Durusdinium trenchii</name>
    <dbReference type="NCBI Taxonomy" id="1381693"/>
    <lineage>
        <taxon>Eukaryota</taxon>
        <taxon>Sar</taxon>
        <taxon>Alveolata</taxon>
        <taxon>Dinophyceae</taxon>
        <taxon>Suessiales</taxon>
        <taxon>Symbiodiniaceae</taxon>
        <taxon>Durusdinium</taxon>
    </lineage>
</organism>
<protein>
    <recommendedName>
        <fullName evidence="3">DUF3467 domain-containing protein</fullName>
    </recommendedName>
</protein>
<keyword evidence="2" id="KW-1185">Reference proteome</keyword>
<evidence type="ECO:0000313" key="1">
    <source>
        <dbReference type="EMBL" id="CAK9075387.1"/>
    </source>
</evidence>
<feature type="non-terminal residue" evidence="1">
    <location>
        <position position="1"/>
    </location>
</feature>